<accession>A0ABU5QAN5</accession>
<dbReference type="Gene3D" id="3.30.565.10">
    <property type="entry name" value="Histidine kinase-like ATPase, C-terminal domain"/>
    <property type="match status" value="1"/>
</dbReference>
<dbReference type="InterPro" id="IPR050640">
    <property type="entry name" value="Bact_2-comp_sensor_kinase"/>
</dbReference>
<dbReference type="InterPro" id="IPR013783">
    <property type="entry name" value="Ig-like_fold"/>
</dbReference>
<keyword evidence="3" id="KW-0418">Kinase</keyword>
<evidence type="ECO:0000313" key="3">
    <source>
        <dbReference type="EMBL" id="MEA5139910.1"/>
    </source>
</evidence>
<dbReference type="EMBL" id="JAYFUM010000013">
    <property type="protein sequence ID" value="MEA5139910.1"/>
    <property type="molecule type" value="Genomic_DNA"/>
</dbReference>
<dbReference type="InterPro" id="IPR010559">
    <property type="entry name" value="Sig_transdc_His_kin_internal"/>
</dbReference>
<evidence type="ECO:0000256" key="1">
    <source>
        <dbReference type="SAM" id="Phobius"/>
    </source>
</evidence>
<dbReference type="Pfam" id="PF06580">
    <property type="entry name" value="His_kinase"/>
    <property type="match status" value="1"/>
</dbReference>
<dbReference type="Gene3D" id="2.130.10.10">
    <property type="entry name" value="YVTN repeat-like/Quinoprotein amine dehydrogenase"/>
    <property type="match status" value="2"/>
</dbReference>
<organism evidence="3 4">
    <name type="scientific">Arcicella rigui</name>
    <dbReference type="NCBI Taxonomy" id="797020"/>
    <lineage>
        <taxon>Bacteria</taxon>
        <taxon>Pseudomonadati</taxon>
        <taxon>Bacteroidota</taxon>
        <taxon>Cytophagia</taxon>
        <taxon>Cytophagales</taxon>
        <taxon>Flectobacillaceae</taxon>
        <taxon>Arcicella</taxon>
    </lineage>
</organism>
<feature type="transmembrane region" description="Helical" evidence="1">
    <location>
        <begin position="774"/>
        <end position="796"/>
    </location>
</feature>
<dbReference type="InterPro" id="IPR015943">
    <property type="entry name" value="WD40/YVTN_repeat-like_dom_sf"/>
</dbReference>
<evidence type="ECO:0000313" key="4">
    <source>
        <dbReference type="Proteomes" id="UP001302949"/>
    </source>
</evidence>
<dbReference type="SUPFAM" id="SSF63829">
    <property type="entry name" value="Calcium-dependent phosphotriesterase"/>
    <property type="match status" value="1"/>
</dbReference>
<keyword evidence="3" id="KW-0808">Transferase</keyword>
<dbReference type="PANTHER" id="PTHR34220:SF7">
    <property type="entry name" value="SENSOR HISTIDINE KINASE YPDA"/>
    <property type="match status" value="1"/>
</dbReference>
<keyword evidence="1" id="KW-1133">Transmembrane helix</keyword>
<gene>
    <name evidence="3" type="ORF">VB248_12230</name>
</gene>
<dbReference type="Gene3D" id="2.60.40.10">
    <property type="entry name" value="Immunoglobulins"/>
    <property type="match status" value="1"/>
</dbReference>
<dbReference type="Pfam" id="PF07494">
    <property type="entry name" value="Reg_prop"/>
    <property type="match status" value="1"/>
</dbReference>
<dbReference type="PANTHER" id="PTHR34220">
    <property type="entry name" value="SENSOR HISTIDINE KINASE YPDA"/>
    <property type="match status" value="1"/>
</dbReference>
<dbReference type="Proteomes" id="UP001302949">
    <property type="component" value="Unassembled WGS sequence"/>
</dbReference>
<name>A0ABU5QAN5_9BACT</name>
<keyword evidence="1" id="KW-0812">Transmembrane</keyword>
<feature type="domain" description="Signal transduction histidine kinase internal region" evidence="2">
    <location>
        <begin position="821"/>
        <end position="900"/>
    </location>
</feature>
<reference evidence="3 4" key="1">
    <citation type="submission" date="2023-12" db="EMBL/GenBank/DDBJ databases">
        <title>Novel species of the genus Arcicella isolated from rivers.</title>
        <authorList>
            <person name="Lu H."/>
        </authorList>
    </citation>
    <scope>NUCLEOTIDE SEQUENCE [LARGE SCALE GENOMIC DNA]</scope>
    <source>
        <strain evidence="3 4">KCTC 23307</strain>
    </source>
</reference>
<evidence type="ECO:0000259" key="2">
    <source>
        <dbReference type="Pfam" id="PF06580"/>
    </source>
</evidence>
<dbReference type="RefSeq" id="WP_323297069.1">
    <property type="nucleotide sequence ID" value="NZ_JAYFUM010000013.1"/>
</dbReference>
<protein>
    <submittedName>
        <fullName evidence="3">Sensor histidine kinase</fullName>
    </submittedName>
</protein>
<dbReference type="InterPro" id="IPR011110">
    <property type="entry name" value="Reg_prop"/>
</dbReference>
<dbReference type="InterPro" id="IPR036890">
    <property type="entry name" value="HATPase_C_sf"/>
</dbReference>
<dbReference type="SUPFAM" id="SSF55874">
    <property type="entry name" value="ATPase domain of HSP90 chaperone/DNA topoisomerase II/histidine kinase"/>
    <property type="match status" value="1"/>
</dbReference>
<keyword evidence="1" id="KW-0472">Membrane</keyword>
<proteinExistence type="predicted"/>
<dbReference type="GO" id="GO:0016301">
    <property type="term" value="F:kinase activity"/>
    <property type="evidence" value="ECO:0007669"/>
    <property type="project" value="UniProtKB-KW"/>
</dbReference>
<comment type="caution">
    <text evidence="3">The sequence shown here is derived from an EMBL/GenBank/DDBJ whole genome shotgun (WGS) entry which is preliminary data.</text>
</comment>
<keyword evidence="4" id="KW-1185">Reference proteome</keyword>
<sequence>MKFSLNFIFFFLTAYYNFYGQNPTMRNYTVNDGLASTMVYRAFQDSQGLMWFCTDKGISRFDGYKFETFTVIDGIPSNDVWQIAEDSQERVWFLSYSSHFFYFDLKTKNFVVIENPYRDLKDGHIWGYVQQSKDLYTAILSESQEVLEINTKTRKVQKFTPPRRGFSEYPFDTSSFTINRKHIGSLPFELRAYSEGFSHNLNKKKHPFPQLSIRKKFNDLFQHILTVIFDDQLTICASEKTMIQVKDKSVIDANVGKLSKYQDDKFVLIMNVGTSKYKLCKTEKDIFIINQSLQRVSNFDFLSNYAVNTVTFDNNDNLWICTKNQGIYFLSHNAINTKILNNIDGAVSCSFTYGSETWIGTNAGKIYYSKNSEKFIKLNFENTINLPINNLIVTPKYVVFTWQGLIFGILEYHTAKHSPKISSIFHPKNPFSLDFKVKLSDAQKLHVIQWHDIKSLDTTSSPNELIVSHALSISKLIFKEKECFSKLLIPKDAIAKAKVVKSISQNTLCIGNSRGLYVLRNKQIFNKEEDIIHKYIYQPILSAPINSIEYASQLQILFVGTNGYGLYFVKNGKKYICKELIGKIINHLRFDSRTNQLWVATNQGMYIIQHYKSLFIHYSILPISLNNGLPSLEVNQIIIHAQTVLVGTANGLVKYPLNIVKLSTTDDKKLFFNINAISINRTKRPLKDVFQLSYNENSIEVEYAGISFESNQKNTYLYSFGKVGEPKNWRETSALLLEFISLSPGNYELTIKCIDAFHRTSDIKRIQFLIRPPFWLTSWFIIAIILIFLGSIYLLATLRVRTIQRKSLEEKQIIRRIAALELEALQGQMNPHFVFNVLSSIQYYILHNNPISASSYLSKFSKLMRLFLESLRNKYISIEDEMVLLSNYLALEQLRFDNKFSFNIQVSADLSPKSKIPTMLIQPFVENAINHGISYSSNRQNTILVYFEKDFDGTIICTVEDDGIGRGSTTFRKLKKDYISRGIDITLERMKALAQSDDLTIDIKYIDKADVEDLKETGTIVKIFIKTT</sequence>